<dbReference type="PROSITE" id="PS00018">
    <property type="entry name" value="EF_HAND_1"/>
    <property type="match status" value="1"/>
</dbReference>
<dbReference type="InterPro" id="IPR000998">
    <property type="entry name" value="MAM_dom"/>
</dbReference>
<dbReference type="GO" id="GO:0004553">
    <property type="term" value="F:hydrolase activity, hydrolyzing O-glycosyl compounds"/>
    <property type="evidence" value="ECO:0007669"/>
    <property type="project" value="UniProtKB-ARBA"/>
</dbReference>
<accession>A0A5S3N5R6</accession>
<dbReference type="PROSITE" id="PS50060">
    <property type="entry name" value="MAM_2"/>
    <property type="match status" value="1"/>
</dbReference>
<gene>
    <name evidence="2" type="ORF">FDT66_08005</name>
</gene>
<protein>
    <submittedName>
        <fullName evidence="2">DUF11 domain-containing protein</fullName>
    </submittedName>
</protein>
<dbReference type="InterPro" id="IPR018247">
    <property type="entry name" value="EF_Hand_1_Ca_BS"/>
</dbReference>
<dbReference type="InterPro" id="IPR047589">
    <property type="entry name" value="DUF11_rpt"/>
</dbReference>
<dbReference type="GO" id="GO:0016020">
    <property type="term" value="C:membrane"/>
    <property type="evidence" value="ECO:0007669"/>
    <property type="project" value="InterPro"/>
</dbReference>
<evidence type="ECO:0000313" key="3">
    <source>
        <dbReference type="Proteomes" id="UP000307140"/>
    </source>
</evidence>
<dbReference type="OrthoDB" id="1212929at2"/>
<dbReference type="Proteomes" id="UP000307140">
    <property type="component" value="Unassembled WGS sequence"/>
</dbReference>
<evidence type="ECO:0000313" key="2">
    <source>
        <dbReference type="EMBL" id="TMM30695.1"/>
    </source>
</evidence>
<proteinExistence type="predicted"/>
<dbReference type="Gene3D" id="2.60.120.200">
    <property type="match status" value="1"/>
</dbReference>
<comment type="caution">
    <text evidence="2">The sequence shown here is derived from an EMBL/GenBank/DDBJ whole genome shotgun (WGS) entry which is preliminary data.</text>
</comment>
<sequence>MFKQKHKVHGMKKNYIKSNSSNQRVSTYFKNIFTLFLFVFTIISSSNAQDSFETGLDGWVNASGDNFNWTRDSGGTPSGSTGPSTGATGNFYMYIEASDPRVDGDRAWLQKDFSLINRGNGQLNFKYHMFGDAGMGTLNVLVSNNNGASFSTVFSRTRNQGDVWLSGSADLSGYSNQSIIVRFEGVRGLGFRSDIAIDDIELTSQELDSDNDGVPDSVDLDDDNDGILDENEYCTGNNNSEIGATLGFGSISSGNNGTYTTSATDITYTFDESGGINITTQNLNGAGEQGPIFKSSASSGESGSIDQKFSHNIRNAQFKITDFDEDESVLVEAYDINGGLINLSSGNYTTLGSQVQSSGNTFFTTANNNVNGDNTSSDAVGTVFFNFSGISISRLKLTFTHVLNSSLRITQLTGFCADLDTDLDGIPNNLDLDSDGDGCFDAEEGAVNLTGTDIDAQGRLTASVGTTGIPTSVDQTNGQATGDSNNANVTACSCPFPSGVDSDNDGIDNLCDLDDDNDGILDTDEGCQIITGSTFTLNSSLSVLGDVNSGGKLVYEDTNGNTVILEAAGTVGNNNAITNFGPNDGTIVTDITTGNIVFEIGASGSQDDQPKLKVSTISSSGLPFKITSIGLGGIGNMDNADAQDAIAVDIPGAWSNLSSGSNILGSAQIRTSPVGAVPVAHVTQAELDNFNFVNFVTQGAVSEVIFNNADNNIQFGYNATFTPQTPVSSFNLIVDDINIDDGVGRNIVAELLTTSITIGAIICRDTDGDGIEDSLDSDSDGDGCSDADEAYYGTVANADTDDNGFYGTGVPNVDADGKVVGASYATPTSFYIDASKNTCLDTDNDGIANFADLDDDNDGILDTVEDNCTTPTKGFFDWDTDFGVTPSTTDISGNLPIVSNLVDNHNLTVSFTDNAANPGLEFINISNAFGLGTVLQVVNAPGEIGGGITKFNFSNEVNNLTFSVQDIDARGSDFKDRIIVTAKRNDGTTIIISETTNIISKGSAVSYLGNNEIIGIADVDSPNQANGVITLKFFEPVSEISFQYFNDLTNPNTRQRIGIADLQYEFVCDIDSDNDGIPNSLDSDSDNDGCSDADEAYYGTVTNADADDNGFYGSGTPTVDANGKVTTASYGTPNSYYLNSTVKTCNDEDNDGIPNALDLDDDNDGITDVTEGYGFYTDGSGTCDGFSYSFKGGTYITGTGSGAGTLNAQYRFPLVNATLDGIVTIVQKSASVSILSIDQNLGDNDAFQPRLRFATGAVGADLSIQFRFSFVLTGTTTPSTVDRVGGFIQDIDGASGIKEFYKVQNIVGYSIGEPSNINVTQTGAELKFISKTNMSAPVEPVDTDNRYRSFFQKRDTNQFLFTIGAEKTRSAQIDRYFSIRFDECRIDLYNNPRHVFFNAEDNDSDGIPDYLDTDSDNDGCPDAIEGAGAIMQANLTSLAGGSVGGSLFNLGTASNATGNPLLDGAGLGYEQNTTAAVLDNTLNDACLVDLSLTKTIDKPIKKVGDTIVFTITLKNDGDADATNVMVKDLLPAGLTYNAAGSVIPTNTTYTASTGIWDLSLLTIKKGETKTLKIGATVTTAGTIITNKTEVFSATETDKDSTSNNNN</sequence>
<feature type="domain" description="MAM" evidence="1">
    <location>
        <begin position="48"/>
        <end position="209"/>
    </location>
</feature>
<dbReference type="PANTHER" id="PTHR23282:SF101">
    <property type="entry name" value="MAM DOMAIN-CONTAINING PROTEIN"/>
    <property type="match status" value="1"/>
</dbReference>
<dbReference type="InterPro" id="IPR051560">
    <property type="entry name" value="MAM_domain-containing"/>
</dbReference>
<evidence type="ECO:0000259" key="1">
    <source>
        <dbReference type="PROSITE" id="PS50060"/>
    </source>
</evidence>
<dbReference type="InterPro" id="IPR013320">
    <property type="entry name" value="ConA-like_dom_sf"/>
</dbReference>
<dbReference type="CDD" id="cd06263">
    <property type="entry name" value="MAM"/>
    <property type="match status" value="1"/>
</dbReference>
<dbReference type="NCBIfam" id="TIGR01451">
    <property type="entry name" value="B_ant_repeat"/>
    <property type="match status" value="1"/>
</dbReference>
<dbReference type="InterPro" id="IPR001434">
    <property type="entry name" value="OmcB-like_DUF11"/>
</dbReference>
<dbReference type="Pfam" id="PF00629">
    <property type="entry name" value="MAM"/>
    <property type="match status" value="1"/>
</dbReference>
<dbReference type="Pfam" id="PF01345">
    <property type="entry name" value="DUF11"/>
    <property type="match status" value="1"/>
</dbReference>
<dbReference type="SMART" id="SM00137">
    <property type="entry name" value="MAM"/>
    <property type="match status" value="1"/>
</dbReference>
<dbReference type="EMBL" id="VANR01000003">
    <property type="protein sequence ID" value="TMM30695.1"/>
    <property type="molecule type" value="Genomic_DNA"/>
</dbReference>
<dbReference type="GO" id="GO:0005975">
    <property type="term" value="P:carbohydrate metabolic process"/>
    <property type="evidence" value="ECO:0007669"/>
    <property type="project" value="UniProtKB-ARBA"/>
</dbReference>
<reference evidence="2 3" key="1">
    <citation type="submission" date="2019-05" db="EMBL/GenBank/DDBJ databases">
        <title>Polaribacter aestuariivivens sp. nov., isolated from a tidal flat.</title>
        <authorList>
            <person name="Yoon J.-H."/>
        </authorList>
    </citation>
    <scope>NUCLEOTIDE SEQUENCE [LARGE SCALE GENOMIC DNA]</scope>
    <source>
        <strain evidence="2 3">DBTF-3</strain>
    </source>
</reference>
<organism evidence="2 3">
    <name type="scientific">Polaribacter aestuariivivens</name>
    <dbReference type="NCBI Taxonomy" id="2304626"/>
    <lineage>
        <taxon>Bacteria</taxon>
        <taxon>Pseudomonadati</taxon>
        <taxon>Bacteroidota</taxon>
        <taxon>Flavobacteriia</taxon>
        <taxon>Flavobacteriales</taxon>
        <taxon>Flavobacteriaceae</taxon>
    </lineage>
</organism>
<dbReference type="SUPFAM" id="SSF49899">
    <property type="entry name" value="Concanavalin A-like lectins/glucanases"/>
    <property type="match status" value="1"/>
</dbReference>
<dbReference type="PANTHER" id="PTHR23282">
    <property type="entry name" value="APICAL ENDOSOMAL GLYCOPROTEIN PRECURSOR"/>
    <property type="match status" value="1"/>
</dbReference>
<name>A0A5S3N5R6_9FLAO</name>
<keyword evidence="3" id="KW-1185">Reference proteome</keyword>